<dbReference type="AlphaFoldDB" id="A1ZE68"/>
<sequence>MKRQTILFAFLTYNIILPPYFFKENGYQETTLRLFFHYINQGVTLSKTTFTFNKFIDAIL</sequence>
<keyword evidence="3" id="KW-1185">Reference proteome</keyword>
<reference evidence="2 3" key="1">
    <citation type="submission" date="2007-01" db="EMBL/GenBank/DDBJ databases">
        <authorList>
            <person name="Haygood M."/>
            <person name="Podell S."/>
            <person name="Anderson C."/>
            <person name="Hopkinson B."/>
            <person name="Roe K."/>
            <person name="Barbeau K."/>
            <person name="Gaasterland T."/>
            <person name="Ferriera S."/>
            <person name="Johnson J."/>
            <person name="Kravitz S."/>
            <person name="Beeson K."/>
            <person name="Sutton G."/>
            <person name="Rogers Y.-H."/>
            <person name="Friedman R."/>
            <person name="Frazier M."/>
            <person name="Venter J.C."/>
        </authorList>
    </citation>
    <scope>NUCLEOTIDE SEQUENCE [LARGE SCALE GENOMIC DNA]</scope>
    <source>
        <strain evidence="2 3">ATCC 23134</strain>
    </source>
</reference>
<keyword evidence="1" id="KW-0472">Membrane</keyword>
<organism evidence="2 3">
    <name type="scientific">Microscilla marina ATCC 23134</name>
    <dbReference type="NCBI Taxonomy" id="313606"/>
    <lineage>
        <taxon>Bacteria</taxon>
        <taxon>Pseudomonadati</taxon>
        <taxon>Bacteroidota</taxon>
        <taxon>Cytophagia</taxon>
        <taxon>Cytophagales</taxon>
        <taxon>Microscillaceae</taxon>
        <taxon>Microscilla</taxon>
    </lineage>
</organism>
<accession>A1ZE68</accession>
<evidence type="ECO:0000256" key="1">
    <source>
        <dbReference type="SAM" id="Phobius"/>
    </source>
</evidence>
<feature type="transmembrane region" description="Helical" evidence="1">
    <location>
        <begin position="6"/>
        <end position="22"/>
    </location>
</feature>
<comment type="caution">
    <text evidence="2">The sequence shown here is derived from an EMBL/GenBank/DDBJ whole genome shotgun (WGS) entry which is preliminary data.</text>
</comment>
<gene>
    <name evidence="2" type="ORF">M23134_04210</name>
</gene>
<dbReference type="Proteomes" id="UP000004095">
    <property type="component" value="Unassembled WGS sequence"/>
</dbReference>
<protein>
    <submittedName>
        <fullName evidence="2">Uncharacterized protein</fullName>
    </submittedName>
</protein>
<keyword evidence="1" id="KW-1133">Transmembrane helix</keyword>
<name>A1ZE68_MICM2</name>
<proteinExistence type="predicted"/>
<evidence type="ECO:0000313" key="3">
    <source>
        <dbReference type="Proteomes" id="UP000004095"/>
    </source>
</evidence>
<dbReference type="EMBL" id="AAWS01000003">
    <property type="protein sequence ID" value="EAY31377.1"/>
    <property type="molecule type" value="Genomic_DNA"/>
</dbReference>
<keyword evidence="1" id="KW-0812">Transmembrane</keyword>
<evidence type="ECO:0000313" key="2">
    <source>
        <dbReference type="EMBL" id="EAY31377.1"/>
    </source>
</evidence>